<dbReference type="Gene3D" id="3.30.750.24">
    <property type="entry name" value="STAS domain"/>
    <property type="match status" value="1"/>
</dbReference>
<dbReference type="EMBL" id="CP029347">
    <property type="protein sequence ID" value="AWL12954.1"/>
    <property type="molecule type" value="Genomic_DNA"/>
</dbReference>
<dbReference type="OrthoDB" id="5900662at2"/>
<keyword evidence="3" id="KW-1185">Reference proteome</keyword>
<dbReference type="PROSITE" id="PS50801">
    <property type="entry name" value="STAS"/>
    <property type="match status" value="1"/>
</dbReference>
<dbReference type="Proteomes" id="UP000245728">
    <property type="component" value="Chromosome"/>
</dbReference>
<accession>A0A2S2E5M0</accession>
<dbReference type="SUPFAM" id="SSF52091">
    <property type="entry name" value="SpoIIaa-like"/>
    <property type="match status" value="1"/>
</dbReference>
<dbReference type="AlphaFoldDB" id="A0A2S2E5M0"/>
<dbReference type="InterPro" id="IPR002645">
    <property type="entry name" value="STAS_dom"/>
</dbReference>
<protein>
    <recommendedName>
        <fullName evidence="1">STAS domain-containing protein</fullName>
    </recommendedName>
</protein>
<name>A0A2S2E5M0_9ALTE</name>
<feature type="domain" description="STAS" evidence="1">
    <location>
        <begin position="1"/>
        <end position="98"/>
    </location>
</feature>
<evidence type="ECO:0000313" key="3">
    <source>
        <dbReference type="Proteomes" id="UP000245728"/>
    </source>
</evidence>
<dbReference type="InterPro" id="IPR058548">
    <property type="entry name" value="MlaB-like_STAS"/>
</dbReference>
<proteinExistence type="predicted"/>
<evidence type="ECO:0000259" key="1">
    <source>
        <dbReference type="PROSITE" id="PS50801"/>
    </source>
</evidence>
<sequence length="98" mass="10846">MSQVELVEQGEGQFQLKGQLNRDTVVSLPASPEAFWQQDSVSIDLGALEHTDTAGLAWLLALVAESREQKTELTYQSVPELLLKLAKISDVDRLLPLQ</sequence>
<evidence type="ECO:0000313" key="2">
    <source>
        <dbReference type="EMBL" id="AWL12954.1"/>
    </source>
</evidence>
<dbReference type="Pfam" id="PF13466">
    <property type="entry name" value="STAS_2"/>
    <property type="match status" value="1"/>
</dbReference>
<organism evidence="2 3">
    <name type="scientific">Saliniradius amylolyticus</name>
    <dbReference type="NCBI Taxonomy" id="2183582"/>
    <lineage>
        <taxon>Bacteria</taxon>
        <taxon>Pseudomonadati</taxon>
        <taxon>Pseudomonadota</taxon>
        <taxon>Gammaproteobacteria</taxon>
        <taxon>Alteromonadales</taxon>
        <taxon>Alteromonadaceae</taxon>
        <taxon>Saliniradius</taxon>
    </lineage>
</organism>
<reference evidence="2 3" key="1">
    <citation type="submission" date="2018-05" db="EMBL/GenBank/DDBJ databases">
        <title>Salinimonas sp. HMF8227 Genome sequencing and assembly.</title>
        <authorList>
            <person name="Kang H."/>
            <person name="Kang J."/>
            <person name="Cha I."/>
            <person name="Kim H."/>
            <person name="Joh K."/>
        </authorList>
    </citation>
    <scope>NUCLEOTIDE SEQUENCE [LARGE SCALE GENOMIC DNA]</scope>
    <source>
        <strain evidence="2 3">HMF8227</strain>
    </source>
</reference>
<dbReference type="InterPro" id="IPR036513">
    <property type="entry name" value="STAS_dom_sf"/>
</dbReference>
<dbReference type="RefSeq" id="WP_109340481.1">
    <property type="nucleotide sequence ID" value="NZ_CP029347.1"/>
</dbReference>
<gene>
    <name evidence="2" type="ORF">HMF8227_02502</name>
</gene>
<dbReference type="KEGG" id="salh:HMF8227_02502"/>